<feature type="non-terminal residue" evidence="1">
    <location>
        <position position="44"/>
    </location>
</feature>
<reference evidence="1" key="1">
    <citation type="submission" date="2013-12" db="EMBL/GenBank/DDBJ databases">
        <title>A Varibaculum cambriense genome reconstructed from a premature infant gut community with otherwise low bacterial novelty that shifts toward anaerobic metabolism during the third week of life.</title>
        <authorList>
            <person name="Brown C.T."/>
            <person name="Sharon I."/>
            <person name="Thomas B.C."/>
            <person name="Castelle C.J."/>
            <person name="Morowitz M.J."/>
            <person name="Banfield J.F."/>
        </authorList>
    </citation>
    <scope>NUCLEOTIDE SEQUENCE</scope>
</reference>
<dbReference type="EMBL" id="AZMM01007891">
    <property type="protein sequence ID" value="ETJ37926.1"/>
    <property type="molecule type" value="Genomic_DNA"/>
</dbReference>
<accession>W1Y6B4</accession>
<proteinExistence type="predicted"/>
<evidence type="ECO:0000313" key="1">
    <source>
        <dbReference type="EMBL" id="ETJ37926.1"/>
    </source>
</evidence>
<sequence length="44" mass="4331">MPGSMGSGAGGLLGRDPIQLDNKGIEDYIKGRTILVTGAGGSIG</sequence>
<comment type="caution">
    <text evidence="1">The sequence shown here is derived from an EMBL/GenBank/DDBJ whole genome shotgun (WGS) entry which is preliminary data.</text>
</comment>
<protein>
    <submittedName>
        <fullName evidence="1">Capsular polysaccharide biosynthesis protein</fullName>
    </submittedName>
</protein>
<gene>
    <name evidence="1" type="ORF">Q604_UNBC07891G0001</name>
</gene>
<name>W1Y6B4_9ZZZZ</name>
<dbReference type="Gene3D" id="3.40.50.720">
    <property type="entry name" value="NAD(P)-binding Rossmann-like Domain"/>
    <property type="match status" value="1"/>
</dbReference>
<dbReference type="AlphaFoldDB" id="W1Y6B4"/>
<organism evidence="1">
    <name type="scientific">human gut metagenome</name>
    <dbReference type="NCBI Taxonomy" id="408170"/>
    <lineage>
        <taxon>unclassified sequences</taxon>
        <taxon>metagenomes</taxon>
        <taxon>organismal metagenomes</taxon>
    </lineage>
</organism>